<sequence>MTDLQSVPDLLVMGDDFDAGNPGDLLVTLRAVYAEILRRKNSHRPLWVELTDLDQCEALGCDPGPAGQEARRLARWIHLEGYMVGVGVVADYGPNELPDDDTDNTQGATPSAKTTVAPCCPAPSSGNEVLTS</sequence>
<dbReference type="AlphaFoldDB" id="A0A7W5Y9T9"/>
<dbReference type="EMBL" id="JACIBV010000001">
    <property type="protein sequence ID" value="MBB3730068.1"/>
    <property type="molecule type" value="Genomic_DNA"/>
</dbReference>
<proteinExistence type="predicted"/>
<dbReference type="GeneID" id="95392232"/>
<name>A0A7W5Y9T9_9ACTN</name>
<organism evidence="2 3">
    <name type="scientific">Nonomuraea dietziae</name>
    <dbReference type="NCBI Taxonomy" id="65515"/>
    <lineage>
        <taxon>Bacteria</taxon>
        <taxon>Bacillati</taxon>
        <taxon>Actinomycetota</taxon>
        <taxon>Actinomycetes</taxon>
        <taxon>Streptosporangiales</taxon>
        <taxon>Streptosporangiaceae</taxon>
        <taxon>Nonomuraea</taxon>
    </lineage>
</organism>
<keyword evidence="3" id="KW-1185">Reference proteome</keyword>
<reference evidence="2 3" key="1">
    <citation type="submission" date="2020-08" db="EMBL/GenBank/DDBJ databases">
        <title>Sequencing the genomes of 1000 actinobacteria strains.</title>
        <authorList>
            <person name="Klenk H.-P."/>
        </authorList>
    </citation>
    <scope>NUCLEOTIDE SEQUENCE [LARGE SCALE GENOMIC DNA]</scope>
    <source>
        <strain evidence="2 3">DSM 44320</strain>
    </source>
</reference>
<dbReference type="RefSeq" id="WP_183654227.1">
    <property type="nucleotide sequence ID" value="NZ_BAAAXX010000019.1"/>
</dbReference>
<dbReference type="Proteomes" id="UP000579945">
    <property type="component" value="Unassembled WGS sequence"/>
</dbReference>
<protein>
    <submittedName>
        <fullName evidence="2">Uncharacterized protein</fullName>
    </submittedName>
</protein>
<feature type="region of interest" description="Disordered" evidence="1">
    <location>
        <begin position="93"/>
        <end position="132"/>
    </location>
</feature>
<evidence type="ECO:0000313" key="3">
    <source>
        <dbReference type="Proteomes" id="UP000579945"/>
    </source>
</evidence>
<evidence type="ECO:0000256" key="1">
    <source>
        <dbReference type="SAM" id="MobiDB-lite"/>
    </source>
</evidence>
<gene>
    <name evidence="2" type="ORF">FHR33_005928</name>
</gene>
<feature type="compositionally biased region" description="Polar residues" evidence="1">
    <location>
        <begin position="104"/>
        <end position="114"/>
    </location>
</feature>
<comment type="caution">
    <text evidence="2">The sequence shown here is derived from an EMBL/GenBank/DDBJ whole genome shotgun (WGS) entry which is preliminary data.</text>
</comment>
<accession>A0A7W5Y9T9</accession>
<evidence type="ECO:0000313" key="2">
    <source>
        <dbReference type="EMBL" id="MBB3730068.1"/>
    </source>
</evidence>